<gene>
    <name evidence="2" type="ORF">BG006_002141</name>
</gene>
<protein>
    <submittedName>
        <fullName evidence="2">Uncharacterized protein</fullName>
    </submittedName>
</protein>
<evidence type="ECO:0000256" key="1">
    <source>
        <dbReference type="SAM" id="SignalP"/>
    </source>
</evidence>
<dbReference type="EMBL" id="JAAAUY010000148">
    <property type="protein sequence ID" value="KAF9334432.1"/>
    <property type="molecule type" value="Genomic_DNA"/>
</dbReference>
<keyword evidence="1" id="KW-0732">Signal</keyword>
<proteinExistence type="predicted"/>
<comment type="caution">
    <text evidence="2">The sequence shown here is derived from an EMBL/GenBank/DDBJ whole genome shotgun (WGS) entry which is preliminary data.</text>
</comment>
<accession>A0A9P5VNI0</accession>
<evidence type="ECO:0000313" key="2">
    <source>
        <dbReference type="EMBL" id="KAF9334432.1"/>
    </source>
</evidence>
<feature type="chain" id="PRO_5040205989" evidence="1">
    <location>
        <begin position="25"/>
        <end position="179"/>
    </location>
</feature>
<evidence type="ECO:0000313" key="3">
    <source>
        <dbReference type="Proteomes" id="UP000696485"/>
    </source>
</evidence>
<name>A0A9P5VNI0_9FUNG</name>
<dbReference type="AlphaFoldDB" id="A0A9P5VNI0"/>
<keyword evidence="3" id="KW-1185">Reference proteome</keyword>
<dbReference type="Proteomes" id="UP000696485">
    <property type="component" value="Unassembled WGS sequence"/>
</dbReference>
<reference evidence="2" key="1">
    <citation type="journal article" date="2020" name="Fungal Divers.">
        <title>Resolving the Mortierellaceae phylogeny through synthesis of multi-gene phylogenetics and phylogenomics.</title>
        <authorList>
            <person name="Vandepol N."/>
            <person name="Liber J."/>
            <person name="Desiro A."/>
            <person name="Na H."/>
            <person name="Kennedy M."/>
            <person name="Barry K."/>
            <person name="Grigoriev I.V."/>
            <person name="Miller A.N."/>
            <person name="O'Donnell K."/>
            <person name="Stajich J.E."/>
            <person name="Bonito G."/>
        </authorList>
    </citation>
    <scope>NUCLEOTIDE SEQUENCE</scope>
    <source>
        <strain evidence="2">NVP1</strain>
    </source>
</reference>
<sequence length="179" mass="19930">MTTIQALILAALMTLSLHCSPVLAAGNSQDVFSTRVLDGVWSLTRYFYNDPKVLFNITSTTTGASNKTTRAIENGHCSRQEKLTWCFDRKFFVQDDSKPDIMFGSSGIWDIQTLVPISSAQDDSKKPEFNPNFLKFRGYREGVTPMDLCIALQVIPPSKTGLDARPTMTRSAGQRSVRL</sequence>
<organism evidence="2 3">
    <name type="scientific">Podila minutissima</name>
    <dbReference type="NCBI Taxonomy" id="64525"/>
    <lineage>
        <taxon>Eukaryota</taxon>
        <taxon>Fungi</taxon>
        <taxon>Fungi incertae sedis</taxon>
        <taxon>Mucoromycota</taxon>
        <taxon>Mortierellomycotina</taxon>
        <taxon>Mortierellomycetes</taxon>
        <taxon>Mortierellales</taxon>
        <taxon>Mortierellaceae</taxon>
        <taxon>Podila</taxon>
    </lineage>
</organism>
<feature type="signal peptide" evidence="1">
    <location>
        <begin position="1"/>
        <end position="24"/>
    </location>
</feature>